<dbReference type="SUPFAM" id="SSF52058">
    <property type="entry name" value="L domain-like"/>
    <property type="match status" value="2"/>
</dbReference>
<evidence type="ECO:0008006" key="3">
    <source>
        <dbReference type="Google" id="ProtNLM"/>
    </source>
</evidence>
<sequence>MDALSYRISIGSKSFYGCTQLVNISFVKGCSLSSIGTDAFYGCTSLTNYTIPDSFVNITYLLFGSAPSIKTVNIPSNMSIVCIGSKAFDTFPLEFFNIGTGTTISYIDDYAFANKKIHSFILECDVCVSSYAFTNCTNLETINITKMKSNETFSKASVSSVLSARKVLSSNEDVYYTLPEGIFDGCTSLKVTNINMNIYNISSYAFRNCVALSFSIPSSVTYIGDYSFDNCKLVNNIPKMVTFFGNYSFRGSGIGRTMKLNTNTTFIGFSSFFNTSLIVVYYCGDKDFSSFSNSFDTSTSVVVTFDYPSSTFCGANAYHMQSNTCSDIMQTNNDVAGIIKKQMKNNLQAEASLLISSPYLLGLW</sequence>
<dbReference type="PANTHER" id="PTHR45661:SF3">
    <property type="entry name" value="IG-LIKE DOMAIN-CONTAINING PROTEIN"/>
    <property type="match status" value="1"/>
</dbReference>
<protein>
    <recommendedName>
        <fullName evidence="3">Surface antigen BspA-like</fullName>
    </recommendedName>
</protein>
<dbReference type="AlphaFoldDB" id="A2ESA6"/>
<organism evidence="1 2">
    <name type="scientific">Trichomonas vaginalis (strain ATCC PRA-98 / G3)</name>
    <dbReference type="NCBI Taxonomy" id="412133"/>
    <lineage>
        <taxon>Eukaryota</taxon>
        <taxon>Metamonada</taxon>
        <taxon>Parabasalia</taxon>
        <taxon>Trichomonadida</taxon>
        <taxon>Trichomonadidae</taxon>
        <taxon>Trichomonas</taxon>
    </lineage>
</organism>
<dbReference type="InterPro" id="IPR026906">
    <property type="entry name" value="LRR_5"/>
</dbReference>
<dbReference type="STRING" id="5722.A2ESA6"/>
<reference evidence="1" key="2">
    <citation type="journal article" date="2007" name="Science">
        <title>Draft genome sequence of the sexually transmitted pathogen Trichomonas vaginalis.</title>
        <authorList>
            <person name="Carlton J.M."/>
            <person name="Hirt R.P."/>
            <person name="Silva J.C."/>
            <person name="Delcher A.L."/>
            <person name="Schatz M."/>
            <person name="Zhao Q."/>
            <person name="Wortman J.R."/>
            <person name="Bidwell S.L."/>
            <person name="Alsmark U.C.M."/>
            <person name="Besteiro S."/>
            <person name="Sicheritz-Ponten T."/>
            <person name="Noel C.J."/>
            <person name="Dacks J.B."/>
            <person name="Foster P.G."/>
            <person name="Simillion C."/>
            <person name="Van de Peer Y."/>
            <person name="Miranda-Saavedra D."/>
            <person name="Barton G.J."/>
            <person name="Westrop G.D."/>
            <person name="Mueller S."/>
            <person name="Dessi D."/>
            <person name="Fiori P.L."/>
            <person name="Ren Q."/>
            <person name="Paulsen I."/>
            <person name="Zhang H."/>
            <person name="Bastida-Corcuera F.D."/>
            <person name="Simoes-Barbosa A."/>
            <person name="Brown M.T."/>
            <person name="Hayes R.D."/>
            <person name="Mukherjee M."/>
            <person name="Okumura C.Y."/>
            <person name="Schneider R."/>
            <person name="Smith A.J."/>
            <person name="Vanacova S."/>
            <person name="Villalvazo M."/>
            <person name="Haas B.J."/>
            <person name="Pertea M."/>
            <person name="Feldblyum T.V."/>
            <person name="Utterback T.R."/>
            <person name="Shu C.L."/>
            <person name="Osoegawa K."/>
            <person name="de Jong P.J."/>
            <person name="Hrdy I."/>
            <person name="Horvathova L."/>
            <person name="Zubacova Z."/>
            <person name="Dolezal P."/>
            <person name="Malik S.B."/>
            <person name="Logsdon J.M. Jr."/>
            <person name="Henze K."/>
            <person name="Gupta A."/>
            <person name="Wang C.C."/>
            <person name="Dunne R.L."/>
            <person name="Upcroft J.A."/>
            <person name="Upcroft P."/>
            <person name="White O."/>
            <person name="Salzberg S.L."/>
            <person name="Tang P."/>
            <person name="Chiu C.-H."/>
            <person name="Lee Y.-S."/>
            <person name="Embley T.M."/>
            <person name="Coombs G.H."/>
            <person name="Mottram J.C."/>
            <person name="Tachezy J."/>
            <person name="Fraser-Liggett C.M."/>
            <person name="Johnson P.J."/>
        </authorList>
    </citation>
    <scope>NUCLEOTIDE SEQUENCE [LARGE SCALE GENOMIC DNA]</scope>
    <source>
        <strain evidence="1">G3</strain>
    </source>
</reference>
<dbReference type="VEuPathDB" id="TrichDB:TVAGG3_0716070"/>
<dbReference type="Pfam" id="PF13306">
    <property type="entry name" value="LRR_5"/>
    <property type="match status" value="2"/>
</dbReference>
<dbReference type="InterPro" id="IPR053139">
    <property type="entry name" value="Surface_bspA-like"/>
</dbReference>
<dbReference type="PANTHER" id="PTHR45661">
    <property type="entry name" value="SURFACE ANTIGEN"/>
    <property type="match status" value="1"/>
</dbReference>
<accession>A2ESA6</accession>
<dbReference type="Gene3D" id="3.80.10.10">
    <property type="entry name" value="Ribonuclease Inhibitor"/>
    <property type="match status" value="2"/>
</dbReference>
<reference evidence="1" key="1">
    <citation type="submission" date="2006-10" db="EMBL/GenBank/DDBJ databases">
        <authorList>
            <person name="Amadeo P."/>
            <person name="Zhao Q."/>
            <person name="Wortman J."/>
            <person name="Fraser-Liggett C."/>
            <person name="Carlton J."/>
        </authorList>
    </citation>
    <scope>NUCLEOTIDE SEQUENCE</scope>
    <source>
        <strain evidence="1">G3</strain>
    </source>
</reference>
<proteinExistence type="predicted"/>
<name>A2ESA6_TRIV3</name>
<dbReference type="RefSeq" id="XP_001316693.1">
    <property type="nucleotide sequence ID" value="XM_001316658.1"/>
</dbReference>
<dbReference type="VEuPathDB" id="TrichDB:TVAG_256520"/>
<dbReference type="InterPro" id="IPR032675">
    <property type="entry name" value="LRR_dom_sf"/>
</dbReference>
<keyword evidence="2" id="KW-1185">Reference proteome</keyword>
<dbReference type="InParanoid" id="A2ESA6"/>
<evidence type="ECO:0000313" key="1">
    <source>
        <dbReference type="EMBL" id="EAY04470.1"/>
    </source>
</evidence>
<dbReference type="KEGG" id="tva:4762332"/>
<dbReference type="OrthoDB" id="1055097at2759"/>
<gene>
    <name evidence="1" type="ORF">TVAG_194350</name>
</gene>
<evidence type="ECO:0000313" key="2">
    <source>
        <dbReference type="Proteomes" id="UP000001542"/>
    </source>
</evidence>
<dbReference type="Proteomes" id="UP000001542">
    <property type="component" value="Unassembled WGS sequence"/>
</dbReference>
<dbReference type="EMBL" id="DS113474">
    <property type="protein sequence ID" value="EAY04470.1"/>
    <property type="molecule type" value="Genomic_DNA"/>
</dbReference>